<dbReference type="Pfam" id="PF01370">
    <property type="entry name" value="Epimerase"/>
    <property type="match status" value="1"/>
</dbReference>
<dbReference type="Gene3D" id="3.40.50.720">
    <property type="entry name" value="NAD(P)-binding Rossmann-like Domain"/>
    <property type="match status" value="1"/>
</dbReference>
<dbReference type="STRING" id="241145.SAMN05660776_2177"/>
<dbReference type="GO" id="GO:0016616">
    <property type="term" value="F:oxidoreductase activity, acting on the CH-OH group of donors, NAD or NADP as acceptor"/>
    <property type="evidence" value="ECO:0007669"/>
    <property type="project" value="TreeGrafter"/>
</dbReference>
<dbReference type="InterPro" id="IPR050425">
    <property type="entry name" value="NAD(P)_dehydrat-like"/>
</dbReference>
<evidence type="ECO:0000313" key="4">
    <source>
        <dbReference type="EMBL" id="SKB62253.1"/>
    </source>
</evidence>
<gene>
    <name evidence="4" type="ORF">SAMN05660776_2177</name>
</gene>
<organism evidence="4 5">
    <name type="scientific">Salegentibacter holothuriorum</name>
    <dbReference type="NCBI Taxonomy" id="241145"/>
    <lineage>
        <taxon>Bacteria</taxon>
        <taxon>Pseudomonadati</taxon>
        <taxon>Bacteroidota</taxon>
        <taxon>Flavobacteriia</taxon>
        <taxon>Flavobacteriales</taxon>
        <taxon>Flavobacteriaceae</taxon>
        <taxon>Salegentibacter</taxon>
    </lineage>
</organism>
<protein>
    <recommendedName>
        <fullName evidence="3">NAD-dependent epimerase/dehydratase domain-containing protein</fullName>
    </recommendedName>
</protein>
<dbReference type="PANTHER" id="PTHR10366:SF564">
    <property type="entry name" value="STEROL-4-ALPHA-CARBOXYLATE 3-DEHYDROGENASE, DECARBOXYLATING"/>
    <property type="match status" value="1"/>
</dbReference>
<evidence type="ECO:0000256" key="2">
    <source>
        <dbReference type="ARBA" id="ARBA00023445"/>
    </source>
</evidence>
<evidence type="ECO:0000256" key="1">
    <source>
        <dbReference type="ARBA" id="ARBA00023002"/>
    </source>
</evidence>
<comment type="similarity">
    <text evidence="2">Belongs to the NAD(P)-dependent epimerase/dehydratase family. Dihydroflavonol-4-reductase subfamily.</text>
</comment>
<dbReference type="InterPro" id="IPR036291">
    <property type="entry name" value="NAD(P)-bd_dom_sf"/>
</dbReference>
<evidence type="ECO:0000313" key="5">
    <source>
        <dbReference type="Proteomes" id="UP000190230"/>
    </source>
</evidence>
<keyword evidence="5" id="KW-1185">Reference proteome</keyword>
<reference evidence="5" key="1">
    <citation type="submission" date="2017-02" db="EMBL/GenBank/DDBJ databases">
        <authorList>
            <person name="Varghese N."/>
            <person name="Submissions S."/>
        </authorList>
    </citation>
    <scope>NUCLEOTIDE SEQUENCE [LARGE SCALE GENOMIC DNA]</scope>
    <source>
        <strain evidence="5">DSM 23405</strain>
    </source>
</reference>
<dbReference type="EMBL" id="FUYY01000003">
    <property type="protein sequence ID" value="SKB62253.1"/>
    <property type="molecule type" value="Genomic_DNA"/>
</dbReference>
<dbReference type="PANTHER" id="PTHR10366">
    <property type="entry name" value="NAD DEPENDENT EPIMERASE/DEHYDRATASE"/>
    <property type="match status" value="1"/>
</dbReference>
<evidence type="ECO:0000259" key="3">
    <source>
        <dbReference type="Pfam" id="PF01370"/>
    </source>
</evidence>
<sequence>METVGIIGGSGFIGSYITRKFLEEGYEVKVSVTNIHKSEKYQHLFDLKNSENLNIRAFKLEDLDPLKDFIEDCGIVIHSGTPFQLDVKDPQAELFNPTIQGTQNFLEAINKSSNIKKVVFIASVAAWNTNFPMPAGGKSFTDTFDEKEVRYTSKDSHPYSQAKFIANQVVEKFISDNPELPFEICSVSPVMVMGKSLSNREDSTSTGLQFLIKNKIAPDEFIQRLYDNNVPFAVVDVEDVAIATYKAATTKGLHSKDYLLTSETYKVWDIHQMLNHREPQEKAKVIYKNDLAKMDLEIQFKPVKETLRSYSEEIT</sequence>
<keyword evidence="1" id="KW-0560">Oxidoreductase</keyword>
<name>A0A1T5CSE4_9FLAO</name>
<accession>A0A1T5CSE4</accession>
<dbReference type="SUPFAM" id="SSF51735">
    <property type="entry name" value="NAD(P)-binding Rossmann-fold domains"/>
    <property type="match status" value="1"/>
</dbReference>
<feature type="domain" description="NAD-dependent epimerase/dehydratase" evidence="3">
    <location>
        <begin position="6"/>
        <end position="258"/>
    </location>
</feature>
<dbReference type="Proteomes" id="UP000190230">
    <property type="component" value="Unassembled WGS sequence"/>
</dbReference>
<dbReference type="OrthoDB" id="9778052at2"/>
<dbReference type="AlphaFoldDB" id="A0A1T5CSE4"/>
<dbReference type="InterPro" id="IPR001509">
    <property type="entry name" value="Epimerase_deHydtase"/>
</dbReference>
<proteinExistence type="inferred from homology"/>